<dbReference type="STRING" id="1764295.A0A5B8MNR2"/>
<evidence type="ECO:0000256" key="10">
    <source>
        <dbReference type="ARBA" id="ARBA00047177"/>
    </source>
</evidence>
<name>A0A5B8MNR2_9CHLO</name>
<evidence type="ECO:0000256" key="11">
    <source>
        <dbReference type="SAM" id="MobiDB-lite"/>
    </source>
</evidence>
<dbReference type="Gene3D" id="3.40.1010.20">
    <property type="entry name" value="4-hydroxy-3-methylbut-2-enyl diphosphate reductase, catalytic domain"/>
    <property type="match status" value="2"/>
</dbReference>
<keyword evidence="6" id="KW-0411">Iron-sulfur</keyword>
<dbReference type="NCBIfam" id="TIGR00216">
    <property type="entry name" value="ispH_lytB"/>
    <property type="match status" value="1"/>
</dbReference>
<dbReference type="PANTHER" id="PTHR31619">
    <property type="entry name" value="4-HYDROXY-3-METHYLBUT-2-ENYL DIPHOSPHATE REDUCTASE, CHLOROPLASTIC"/>
    <property type="match status" value="1"/>
</dbReference>
<evidence type="ECO:0000256" key="1">
    <source>
        <dbReference type="ARBA" id="ARBA00001966"/>
    </source>
</evidence>
<comment type="pathway">
    <text evidence="7">Isoprenoid biosynthesis; isopentenyl diphosphate biosynthesis via DXP pathway; isopentenyl diphosphate from 1-deoxy-D-xylulose 5-phosphate: step 6/6.</text>
</comment>
<dbReference type="GO" id="GO:0019288">
    <property type="term" value="P:isopentenyl diphosphate biosynthetic process, methylerythritol 4-phosphate pathway"/>
    <property type="evidence" value="ECO:0007669"/>
    <property type="project" value="InterPro"/>
</dbReference>
<evidence type="ECO:0000256" key="3">
    <source>
        <dbReference type="ARBA" id="ARBA00022723"/>
    </source>
</evidence>
<dbReference type="EMBL" id="CP031037">
    <property type="protein sequence ID" value="QDZ20992.1"/>
    <property type="molecule type" value="Genomic_DNA"/>
</dbReference>
<dbReference type="AlphaFoldDB" id="A0A5B8MNR2"/>
<evidence type="ECO:0000256" key="9">
    <source>
        <dbReference type="ARBA" id="ARBA00046335"/>
    </source>
</evidence>
<dbReference type="EC" id="1.17.7.4" evidence="10"/>
<evidence type="ECO:0000256" key="7">
    <source>
        <dbReference type="ARBA" id="ARBA00046313"/>
    </source>
</evidence>
<feature type="compositionally biased region" description="Basic and acidic residues" evidence="11">
    <location>
        <begin position="35"/>
        <end position="49"/>
    </location>
</feature>
<dbReference type="Pfam" id="PF02401">
    <property type="entry name" value="LYTB"/>
    <property type="match status" value="1"/>
</dbReference>
<feature type="region of interest" description="Disordered" evidence="11">
    <location>
        <begin position="1"/>
        <end position="49"/>
    </location>
</feature>
<dbReference type="EMBL" id="HBHL01008948">
    <property type="protein sequence ID" value="CAD9717086.1"/>
    <property type="molecule type" value="Transcribed_RNA"/>
</dbReference>
<dbReference type="NCBIfam" id="NF009911">
    <property type="entry name" value="PRK13371.1"/>
    <property type="match status" value="1"/>
</dbReference>
<keyword evidence="3" id="KW-0479">Metal-binding</keyword>
<keyword evidence="2" id="KW-0004">4Fe-4S</keyword>
<proteinExistence type="inferred from homology"/>
<dbReference type="InterPro" id="IPR003451">
    <property type="entry name" value="LytB/IspH"/>
</dbReference>
<evidence type="ECO:0000256" key="5">
    <source>
        <dbReference type="ARBA" id="ARBA00023004"/>
    </source>
</evidence>
<dbReference type="GO" id="GO:0046872">
    <property type="term" value="F:metal ion binding"/>
    <property type="evidence" value="ECO:0007669"/>
    <property type="project" value="UniProtKB-KW"/>
</dbReference>
<evidence type="ECO:0000256" key="2">
    <source>
        <dbReference type="ARBA" id="ARBA00022485"/>
    </source>
</evidence>
<dbReference type="HAMAP" id="MF_00191">
    <property type="entry name" value="IspH"/>
    <property type="match status" value="1"/>
</dbReference>
<evidence type="ECO:0000256" key="4">
    <source>
        <dbReference type="ARBA" id="ARBA00023002"/>
    </source>
</evidence>
<evidence type="ECO:0000313" key="14">
    <source>
        <dbReference type="EMBL" id="QDZ20992.1"/>
    </source>
</evidence>
<dbReference type="CDD" id="cd13944">
    <property type="entry name" value="lytB_ispH"/>
    <property type="match status" value="1"/>
</dbReference>
<keyword evidence="4" id="KW-0560">Oxidoreductase</keyword>
<organism evidence="14 15">
    <name type="scientific">Chloropicon primus</name>
    <dbReference type="NCBI Taxonomy" id="1764295"/>
    <lineage>
        <taxon>Eukaryota</taxon>
        <taxon>Viridiplantae</taxon>
        <taxon>Chlorophyta</taxon>
        <taxon>Chloropicophyceae</taxon>
        <taxon>Chloropicales</taxon>
        <taxon>Chloropicaceae</taxon>
        <taxon>Chloropicon</taxon>
    </lineage>
</organism>
<feature type="compositionally biased region" description="Basic residues" evidence="11">
    <location>
        <begin position="1"/>
        <end position="10"/>
    </location>
</feature>
<dbReference type="PANTHER" id="PTHR31619:SF5">
    <property type="entry name" value="4-HYDROXY-3-METHYLBUT-2-ENYL DIPHOSPHATE REDUCTASE, CHLOROPLASTIC"/>
    <property type="match status" value="1"/>
</dbReference>
<evidence type="ECO:0000313" key="15">
    <source>
        <dbReference type="Proteomes" id="UP000316726"/>
    </source>
</evidence>
<gene>
    <name evidence="14" type="ORF">A3770_04p35100</name>
    <name evidence="12" type="ORF">CPRI1469_LOCUS5944</name>
    <name evidence="13" type="ORF">CPRI1469_LOCUS5946</name>
</gene>
<evidence type="ECO:0000313" key="13">
    <source>
        <dbReference type="EMBL" id="CAD9717086.1"/>
    </source>
</evidence>
<comment type="pathway">
    <text evidence="8">Isoprenoid biosynthesis; dimethylallyl diphosphate biosynthesis; dimethylallyl diphosphate from (2E)-4-hydroxy-3-methylbutenyl diphosphate: step 1/1.</text>
</comment>
<reference evidence="14 15" key="1">
    <citation type="submission" date="2018-07" db="EMBL/GenBank/DDBJ databases">
        <title>The complete nuclear genome of the prasinophyte Chloropicon primus (CCMP1205).</title>
        <authorList>
            <person name="Pombert J.-F."/>
            <person name="Otis C."/>
            <person name="Turmel M."/>
            <person name="Lemieux C."/>
        </authorList>
    </citation>
    <scope>NUCLEOTIDE SEQUENCE [LARGE SCALE GENOMIC DNA]</scope>
    <source>
        <strain evidence="14 15">CCMP1205</strain>
    </source>
</reference>
<accession>A0A5B8MNR2</accession>
<dbReference type="OrthoDB" id="1698201at2759"/>
<dbReference type="Proteomes" id="UP000316726">
    <property type="component" value="Chromosome 4"/>
</dbReference>
<protein>
    <recommendedName>
        <fullName evidence="10">4-hydroxy-3-methylbut-2-enyl diphosphate reductase</fullName>
        <ecNumber evidence="10">1.17.7.4</ecNumber>
    </recommendedName>
</protein>
<sequence>MQGVRTRTRTRVLLNSDNKANNRGRVRGRAQSDVVGERKNATTTTKEEEGKFDARAFRRSLNKTGRYVRKPTHDEESKKKMEDHGVGYSTTGLVAMMREQKFEAEISDKLSFKLAESYGFCWGVERAVQMAYEARRAYPGRQLHITNEIIHNPSVNKRLQEMDVKFIEDRGADNGGKDFSEVNEGDVAILPAFGASVHEMKILHDRKVQIVDTTCPYVSKVWNSVETHTRRKHTSIIHGKWAHEETIATASFAGDYVIVKNMAEAEIVADMILGKGLSKEDFLEKFKNAISEGFDPDTMLDKVGIANQTTMLKGETEAIGKLFQKTMMEKHGPADLDSHFVVMDTICDATQTRQDAMYNMVSHQGTDEGVDMILVVGGYNSSNTMHLQEIAEEYNIPSFWLDTADRIGPGNETEWMDAHQQMQKSENWLPLDRKVRIGVTSGASTPDKVVEDILDKVCAIKMS</sequence>
<evidence type="ECO:0000256" key="6">
    <source>
        <dbReference type="ARBA" id="ARBA00023014"/>
    </source>
</evidence>
<dbReference type="Gene3D" id="3.40.50.11270">
    <property type="match status" value="1"/>
</dbReference>
<evidence type="ECO:0000313" key="12">
    <source>
        <dbReference type="EMBL" id="CAD9717084.1"/>
    </source>
</evidence>
<comment type="cofactor">
    <cofactor evidence="1">
        <name>[4Fe-4S] cluster</name>
        <dbReference type="ChEBI" id="CHEBI:49883"/>
    </cofactor>
</comment>
<dbReference type="GO" id="GO:0051539">
    <property type="term" value="F:4 iron, 4 sulfur cluster binding"/>
    <property type="evidence" value="ECO:0007669"/>
    <property type="project" value="UniProtKB-KW"/>
</dbReference>
<dbReference type="EMBL" id="HBHL01008946">
    <property type="protein sequence ID" value="CAD9717084.1"/>
    <property type="molecule type" value="Transcribed_RNA"/>
</dbReference>
<keyword evidence="15" id="KW-1185">Reference proteome</keyword>
<reference evidence="12" key="2">
    <citation type="submission" date="2021-01" db="EMBL/GenBank/DDBJ databases">
        <authorList>
            <person name="Corre E."/>
            <person name="Pelletier E."/>
            <person name="Niang G."/>
            <person name="Scheremetjew M."/>
            <person name="Finn R."/>
            <person name="Kale V."/>
            <person name="Holt S."/>
            <person name="Cochrane G."/>
            <person name="Meng A."/>
            <person name="Brown T."/>
            <person name="Cohen L."/>
        </authorList>
    </citation>
    <scope>NUCLEOTIDE SEQUENCE</scope>
    <source>
        <strain evidence="12">CCMP1205</strain>
    </source>
</reference>
<dbReference type="GO" id="GO:0051745">
    <property type="term" value="F:4-hydroxy-3-methylbut-2-enyl diphosphate reductase activity"/>
    <property type="evidence" value="ECO:0007669"/>
    <property type="project" value="UniProtKB-EC"/>
</dbReference>
<keyword evidence="5" id="KW-0408">Iron</keyword>
<evidence type="ECO:0000256" key="8">
    <source>
        <dbReference type="ARBA" id="ARBA00046314"/>
    </source>
</evidence>
<dbReference type="GO" id="GO:0050992">
    <property type="term" value="P:dimethylallyl diphosphate biosynthetic process"/>
    <property type="evidence" value="ECO:0007669"/>
    <property type="project" value="InterPro"/>
</dbReference>
<comment type="similarity">
    <text evidence="9">Belongs to the IspH family.</text>
</comment>